<evidence type="ECO:0000256" key="4">
    <source>
        <dbReference type="ARBA" id="ARBA00023212"/>
    </source>
</evidence>
<dbReference type="Proteomes" id="UP000265618">
    <property type="component" value="Unassembled WGS sequence"/>
</dbReference>
<comment type="similarity">
    <text evidence="2">Belongs to the ARPC5 family.</text>
</comment>
<evidence type="ECO:0000313" key="6">
    <source>
        <dbReference type="Proteomes" id="UP000265618"/>
    </source>
</evidence>
<keyword evidence="6" id="KW-1185">Reference proteome</keyword>
<evidence type="ECO:0000256" key="3">
    <source>
        <dbReference type="ARBA" id="ARBA00022490"/>
    </source>
</evidence>
<dbReference type="GO" id="GO:0034314">
    <property type="term" value="P:Arp2/3 complex-mediated actin nucleation"/>
    <property type="evidence" value="ECO:0007669"/>
    <property type="project" value="InterPro"/>
</dbReference>
<accession>A0A391NUL7</accession>
<dbReference type="Pfam" id="PF04699">
    <property type="entry name" value="P16-Arc"/>
    <property type="match status" value="1"/>
</dbReference>
<evidence type="ECO:0000256" key="1">
    <source>
        <dbReference type="ARBA" id="ARBA00004245"/>
    </source>
</evidence>
<dbReference type="EMBL" id="BDIP01008987">
    <property type="protein sequence ID" value="GCA64901.1"/>
    <property type="molecule type" value="Genomic_DNA"/>
</dbReference>
<protein>
    <submittedName>
        <fullName evidence="5">Actin-related protein 2/3 complex subunit 5</fullName>
    </submittedName>
</protein>
<evidence type="ECO:0000256" key="2">
    <source>
        <dbReference type="ARBA" id="ARBA00006084"/>
    </source>
</evidence>
<sequence length="58" mass="6496">KAKLRMVLETVPYGAPEALLTAHFNLFIKVTQMPNSSIDATVKAVPEGLRDTLMKYIY</sequence>
<feature type="non-terminal residue" evidence="5">
    <location>
        <position position="58"/>
    </location>
</feature>
<evidence type="ECO:0000313" key="5">
    <source>
        <dbReference type="EMBL" id="GCA64901.1"/>
    </source>
</evidence>
<organism evidence="5 6">
    <name type="scientific">Kipferlia bialata</name>
    <dbReference type="NCBI Taxonomy" id="797122"/>
    <lineage>
        <taxon>Eukaryota</taxon>
        <taxon>Metamonada</taxon>
        <taxon>Carpediemonas-like organisms</taxon>
        <taxon>Kipferlia</taxon>
    </lineage>
</organism>
<dbReference type="InterPro" id="IPR006789">
    <property type="entry name" value="ARPC5"/>
</dbReference>
<proteinExistence type="inferred from homology"/>
<name>A0A391NUL7_9EUKA</name>
<dbReference type="AlphaFoldDB" id="A0A391NUL7"/>
<dbReference type="GO" id="GO:0030833">
    <property type="term" value="P:regulation of actin filament polymerization"/>
    <property type="evidence" value="ECO:0007669"/>
    <property type="project" value="InterPro"/>
</dbReference>
<dbReference type="SUPFAM" id="SSF69103">
    <property type="entry name" value="Arp2/3 complex 16 kDa subunit ARPC5"/>
    <property type="match status" value="1"/>
</dbReference>
<comment type="caution">
    <text evidence="5">The sequence shown here is derived from an EMBL/GenBank/DDBJ whole genome shotgun (WGS) entry which is preliminary data.</text>
</comment>
<gene>
    <name evidence="5" type="ORF">KIPB_015694</name>
</gene>
<comment type="subcellular location">
    <subcellularLocation>
        <location evidence="1">Cytoplasm</location>
        <location evidence="1">Cytoskeleton</location>
    </subcellularLocation>
</comment>
<dbReference type="Gene3D" id="1.25.40.190">
    <property type="entry name" value="Actin-related protein 2/3 complex subunit 5"/>
    <property type="match status" value="1"/>
</dbReference>
<feature type="non-terminal residue" evidence="5">
    <location>
        <position position="1"/>
    </location>
</feature>
<dbReference type="InterPro" id="IPR036743">
    <property type="entry name" value="ARPC5_sf"/>
</dbReference>
<keyword evidence="3" id="KW-0963">Cytoplasm</keyword>
<dbReference type="GO" id="GO:0005885">
    <property type="term" value="C:Arp2/3 protein complex"/>
    <property type="evidence" value="ECO:0007669"/>
    <property type="project" value="InterPro"/>
</dbReference>
<reference evidence="5 6" key="1">
    <citation type="journal article" date="2018" name="PLoS ONE">
        <title>The draft genome of Kipferlia bialata reveals reductive genome evolution in fornicate parasites.</title>
        <authorList>
            <person name="Tanifuji G."/>
            <person name="Takabayashi S."/>
            <person name="Kume K."/>
            <person name="Takagi M."/>
            <person name="Nakayama T."/>
            <person name="Kamikawa R."/>
            <person name="Inagaki Y."/>
            <person name="Hashimoto T."/>
        </authorList>
    </citation>
    <scope>NUCLEOTIDE SEQUENCE [LARGE SCALE GENOMIC DNA]</scope>
    <source>
        <strain evidence="5">NY0173</strain>
    </source>
</reference>
<keyword evidence="4" id="KW-0206">Cytoskeleton</keyword>